<dbReference type="EMBL" id="CAAALY010009319">
    <property type="protein sequence ID" value="VEL10547.1"/>
    <property type="molecule type" value="Genomic_DNA"/>
</dbReference>
<sequence>MAKLTDDADYEAGEASGNVPPPGSDFGNDYTYNGLCTRCVPLSLPTNMTKSITQGETTSMQRKETATIQKATPSWSSYL</sequence>
<protein>
    <submittedName>
        <fullName evidence="2">Uncharacterized protein</fullName>
    </submittedName>
</protein>
<proteinExistence type="predicted"/>
<evidence type="ECO:0000313" key="2">
    <source>
        <dbReference type="EMBL" id="VEL10547.1"/>
    </source>
</evidence>
<gene>
    <name evidence="2" type="ORF">PXEA_LOCUS3987</name>
</gene>
<name>A0A3S5CIB5_9PLAT</name>
<evidence type="ECO:0000256" key="1">
    <source>
        <dbReference type="SAM" id="MobiDB-lite"/>
    </source>
</evidence>
<reference evidence="2" key="1">
    <citation type="submission" date="2018-11" db="EMBL/GenBank/DDBJ databases">
        <authorList>
            <consortium name="Pathogen Informatics"/>
        </authorList>
    </citation>
    <scope>NUCLEOTIDE SEQUENCE</scope>
</reference>
<dbReference type="AlphaFoldDB" id="A0A3S5CIB5"/>
<feature type="region of interest" description="Disordered" evidence="1">
    <location>
        <begin position="54"/>
        <end position="79"/>
    </location>
</feature>
<feature type="region of interest" description="Disordered" evidence="1">
    <location>
        <begin position="1"/>
        <end position="26"/>
    </location>
</feature>
<dbReference type="Proteomes" id="UP000784294">
    <property type="component" value="Unassembled WGS sequence"/>
</dbReference>
<organism evidence="2 3">
    <name type="scientific">Protopolystoma xenopodis</name>
    <dbReference type="NCBI Taxonomy" id="117903"/>
    <lineage>
        <taxon>Eukaryota</taxon>
        <taxon>Metazoa</taxon>
        <taxon>Spiralia</taxon>
        <taxon>Lophotrochozoa</taxon>
        <taxon>Platyhelminthes</taxon>
        <taxon>Monogenea</taxon>
        <taxon>Polyopisthocotylea</taxon>
        <taxon>Polystomatidea</taxon>
        <taxon>Polystomatidae</taxon>
        <taxon>Protopolystoma</taxon>
    </lineage>
</organism>
<keyword evidence="3" id="KW-1185">Reference proteome</keyword>
<comment type="caution">
    <text evidence="2">The sequence shown here is derived from an EMBL/GenBank/DDBJ whole genome shotgun (WGS) entry which is preliminary data.</text>
</comment>
<evidence type="ECO:0000313" key="3">
    <source>
        <dbReference type="Proteomes" id="UP000784294"/>
    </source>
</evidence>
<accession>A0A3S5CIB5</accession>